<dbReference type="Proteomes" id="UP000032266">
    <property type="component" value="Chromosome"/>
</dbReference>
<dbReference type="KEGG" id="gsn:YC6258_03408"/>
<gene>
    <name evidence="1" type="ORF">YC6258_03408</name>
</gene>
<dbReference type="EMBL" id="CP007142">
    <property type="protein sequence ID" value="AJQ95444.1"/>
    <property type="molecule type" value="Genomic_DNA"/>
</dbReference>
<reference evidence="1 2" key="1">
    <citation type="submission" date="2014-01" db="EMBL/GenBank/DDBJ databases">
        <title>Full genme sequencing of cellulolytic bacterium Gynuella sunshinyii YC6258T gen. nov., sp. nov.</title>
        <authorList>
            <person name="Khan H."/>
            <person name="Chung E.J."/>
            <person name="Chung Y.R."/>
        </authorList>
    </citation>
    <scope>NUCLEOTIDE SEQUENCE [LARGE SCALE GENOMIC DNA]</scope>
    <source>
        <strain evidence="1 2">YC6258</strain>
    </source>
</reference>
<evidence type="ECO:0000313" key="2">
    <source>
        <dbReference type="Proteomes" id="UP000032266"/>
    </source>
</evidence>
<dbReference type="HOGENOM" id="CLU_3216897_0_0_6"/>
<proteinExistence type="predicted"/>
<name>A0A0C5VYH1_9GAMM</name>
<organism evidence="1 2">
    <name type="scientific">Gynuella sunshinyii YC6258</name>
    <dbReference type="NCBI Taxonomy" id="1445510"/>
    <lineage>
        <taxon>Bacteria</taxon>
        <taxon>Pseudomonadati</taxon>
        <taxon>Pseudomonadota</taxon>
        <taxon>Gammaproteobacteria</taxon>
        <taxon>Oceanospirillales</taxon>
        <taxon>Saccharospirillaceae</taxon>
        <taxon>Gynuella</taxon>
    </lineage>
</organism>
<accession>A0A0C5VYH1</accession>
<evidence type="ECO:0000313" key="1">
    <source>
        <dbReference type="EMBL" id="AJQ95444.1"/>
    </source>
</evidence>
<dbReference type="STRING" id="1445510.YC6258_03408"/>
<keyword evidence="2" id="KW-1185">Reference proteome</keyword>
<sequence>MQGKTLLFNLIIENGCYGKNLRDVSRKINEIEKYERDTGVRLFI</sequence>
<protein>
    <submittedName>
        <fullName evidence="1">Uncharacterized protein</fullName>
    </submittedName>
</protein>
<dbReference type="AlphaFoldDB" id="A0A0C5VYH1"/>